<dbReference type="RefSeq" id="WP_082876051.1">
    <property type="nucleotide sequence ID" value="NZ_QQBC01000005.1"/>
</dbReference>
<keyword evidence="1" id="KW-0547">Nucleotide-binding</keyword>
<dbReference type="Proteomes" id="UP000254869">
    <property type="component" value="Unassembled WGS sequence"/>
</dbReference>
<dbReference type="InterPro" id="IPR011761">
    <property type="entry name" value="ATP-grasp"/>
</dbReference>
<evidence type="ECO:0000313" key="4">
    <source>
        <dbReference type="Proteomes" id="UP000254869"/>
    </source>
</evidence>
<dbReference type="InterPro" id="IPR003806">
    <property type="entry name" value="ATP-grasp_PylC-type"/>
</dbReference>
<evidence type="ECO:0000256" key="1">
    <source>
        <dbReference type="PROSITE-ProRule" id="PRU00409"/>
    </source>
</evidence>
<evidence type="ECO:0000313" key="3">
    <source>
        <dbReference type="EMBL" id="RDI65837.1"/>
    </source>
</evidence>
<keyword evidence="4" id="KW-1185">Reference proteome</keyword>
<dbReference type="SUPFAM" id="SSF56059">
    <property type="entry name" value="Glutathione synthetase ATP-binding domain-like"/>
    <property type="match status" value="1"/>
</dbReference>
<protein>
    <submittedName>
        <fullName evidence="3">ATP-grasp domain-containing protein</fullName>
    </submittedName>
</protein>
<dbReference type="AlphaFoldDB" id="A0A370I514"/>
<dbReference type="Pfam" id="PF02655">
    <property type="entry name" value="ATP-grasp_3"/>
    <property type="match status" value="1"/>
</dbReference>
<dbReference type="Gene3D" id="3.30.470.20">
    <property type="entry name" value="ATP-grasp fold, B domain"/>
    <property type="match status" value="1"/>
</dbReference>
<feature type="domain" description="ATP-grasp" evidence="2">
    <location>
        <begin position="131"/>
        <end position="337"/>
    </location>
</feature>
<proteinExistence type="predicted"/>
<reference evidence="3 4" key="1">
    <citation type="submission" date="2018-07" db="EMBL/GenBank/DDBJ databases">
        <title>Genomic Encyclopedia of Type Strains, Phase IV (KMG-IV): sequencing the most valuable type-strain genomes for metagenomic binning, comparative biology and taxonomic classification.</title>
        <authorList>
            <person name="Goeker M."/>
        </authorList>
    </citation>
    <scope>NUCLEOTIDE SEQUENCE [LARGE SCALE GENOMIC DNA]</scope>
    <source>
        <strain evidence="3 4">DSM 44290</strain>
    </source>
</reference>
<name>A0A370I514_9NOCA</name>
<dbReference type="GO" id="GO:0005524">
    <property type="term" value="F:ATP binding"/>
    <property type="evidence" value="ECO:0007669"/>
    <property type="project" value="UniProtKB-UniRule"/>
</dbReference>
<dbReference type="EMBL" id="QQBC01000005">
    <property type="protein sequence ID" value="RDI65837.1"/>
    <property type="molecule type" value="Genomic_DNA"/>
</dbReference>
<organism evidence="3 4">
    <name type="scientific">Nocardia pseudobrasiliensis</name>
    <dbReference type="NCBI Taxonomy" id="45979"/>
    <lineage>
        <taxon>Bacteria</taxon>
        <taxon>Bacillati</taxon>
        <taxon>Actinomycetota</taxon>
        <taxon>Actinomycetes</taxon>
        <taxon>Mycobacteriales</taxon>
        <taxon>Nocardiaceae</taxon>
        <taxon>Nocardia</taxon>
    </lineage>
</organism>
<dbReference type="PROSITE" id="PS50975">
    <property type="entry name" value="ATP_GRASP"/>
    <property type="match status" value="1"/>
</dbReference>
<dbReference type="GO" id="GO:0046872">
    <property type="term" value="F:metal ion binding"/>
    <property type="evidence" value="ECO:0007669"/>
    <property type="project" value="InterPro"/>
</dbReference>
<accession>A0A370I514</accession>
<sequence length="449" mass="47788">MTISGVAGHRMTESGLTSQRLARIDGIDLDAGLAMLEAVVDEIHWLDRSPFLAASARPSLGDGRGPELHAFSPLSNADRGRTGTSTARAVCVAFAPEHGPTAGEWAAGRGLPLLRPDPAVSALAADKLDALDVFAQADVETPECVRVPHNGRAAARQYWPGACEAVVVQRRENNLIGRGTRFARDHDELQNCLDDWAGRQLRVSRYVDGPSVTVTACVAANATIVSAVSHQLVGMPGLTTAWGAHCGNQLIAPTDLPAGAYEAIRTVASRVGDQLRRRGYRGIFGLDLVLQRDRPLAIEINPRFQTVVSLVQAAEQRAGLLPSLGLHVLACLLPELPVRTVTPPVPTLGQLVVHADRNRRLGTLPDSGAYRLEHGTPISGENHCLVNLPVDHALLWAHAQPGAQVNEGDELVLIQFAETVATMRTHPELTASASDWVAAVSACVDGPSC</sequence>
<dbReference type="STRING" id="1210086.GCA_001613105_04202"/>
<keyword evidence="1" id="KW-0067">ATP-binding</keyword>
<comment type="caution">
    <text evidence="3">The sequence shown here is derived from an EMBL/GenBank/DDBJ whole genome shotgun (WGS) entry which is preliminary data.</text>
</comment>
<gene>
    <name evidence="3" type="ORF">DFR76_105153</name>
</gene>
<evidence type="ECO:0000259" key="2">
    <source>
        <dbReference type="PROSITE" id="PS50975"/>
    </source>
</evidence>